<dbReference type="GO" id="GO:0016836">
    <property type="term" value="F:hydro-lyase activity"/>
    <property type="evidence" value="ECO:0007669"/>
    <property type="project" value="TreeGrafter"/>
</dbReference>
<keyword evidence="5" id="KW-0413">Isomerase</keyword>
<dbReference type="Pfam" id="PF13378">
    <property type="entry name" value="MR_MLE_C"/>
    <property type="match status" value="1"/>
</dbReference>
<dbReference type="SFLD" id="SFLDS00001">
    <property type="entry name" value="Enolase"/>
    <property type="match status" value="1"/>
</dbReference>
<dbReference type="InterPro" id="IPR046945">
    <property type="entry name" value="RHMD-like"/>
</dbReference>
<keyword evidence="6" id="KW-1185">Reference proteome</keyword>
<dbReference type="Gene3D" id="3.20.20.120">
    <property type="entry name" value="Enolase-like C-terminal domain"/>
    <property type="match status" value="1"/>
</dbReference>
<dbReference type="RefSeq" id="WP_028750140.1">
    <property type="nucleotide sequence ID" value="NZ_JACIIG010000002.1"/>
</dbReference>
<feature type="domain" description="Mandelate racemase/muconate lactonizing enzyme C-terminal" evidence="4">
    <location>
        <begin position="145"/>
        <end position="241"/>
    </location>
</feature>
<dbReference type="OrthoDB" id="9802699at2"/>
<dbReference type="Pfam" id="PF02746">
    <property type="entry name" value="MR_MLE_N"/>
    <property type="match status" value="1"/>
</dbReference>
<dbReference type="GO" id="GO:0000287">
    <property type="term" value="F:magnesium ion binding"/>
    <property type="evidence" value="ECO:0007669"/>
    <property type="project" value="TreeGrafter"/>
</dbReference>
<dbReference type="Gene3D" id="3.30.390.10">
    <property type="entry name" value="Enolase-like, N-terminal domain"/>
    <property type="match status" value="1"/>
</dbReference>
<gene>
    <name evidence="5" type="ORF">GGE60_001201</name>
</gene>
<dbReference type="InterPro" id="IPR029017">
    <property type="entry name" value="Enolase-like_N"/>
</dbReference>
<dbReference type="GO" id="GO:0016853">
    <property type="term" value="F:isomerase activity"/>
    <property type="evidence" value="ECO:0007669"/>
    <property type="project" value="UniProtKB-KW"/>
</dbReference>
<protein>
    <submittedName>
        <fullName evidence="5">D-galactarolactone cycloisomerase</fullName>
        <ecNumber evidence="5">5.5.1.-</ecNumber>
    </submittedName>
</protein>
<dbReference type="InterPro" id="IPR036849">
    <property type="entry name" value="Enolase-like_C_sf"/>
</dbReference>
<dbReference type="SFLD" id="SFLDF00553">
    <property type="entry name" value="galactarolactone_cycloisomeras"/>
    <property type="match status" value="1"/>
</dbReference>
<accession>A0A7W6ZRW3</accession>
<dbReference type="SUPFAM" id="SSF51604">
    <property type="entry name" value="Enolase C-terminal domain-like"/>
    <property type="match status" value="1"/>
</dbReference>
<comment type="caution">
    <text evidence="5">The sequence shown here is derived from an EMBL/GenBank/DDBJ whole genome shotgun (WGS) entry which is preliminary data.</text>
</comment>
<dbReference type="InterPro" id="IPR034618">
    <property type="entry name" value="GLI"/>
</dbReference>
<dbReference type="PANTHER" id="PTHR13794:SF58">
    <property type="entry name" value="MITOCHONDRIAL ENOLASE SUPERFAMILY MEMBER 1"/>
    <property type="match status" value="1"/>
</dbReference>
<dbReference type="EC" id="5.5.1.-" evidence="5"/>
<dbReference type="PANTHER" id="PTHR13794">
    <property type="entry name" value="ENOLASE SUPERFAMILY, MANDELATE RACEMASE"/>
    <property type="match status" value="1"/>
</dbReference>
<dbReference type="InterPro" id="IPR013342">
    <property type="entry name" value="Mandelate_racemase_C"/>
</dbReference>
<keyword evidence="3" id="KW-0460">Magnesium</keyword>
<sequence length="377" mass="41257">MKISAVHTHLLDHKLNHAFESASMRFDRRQHCLVEIVCDDGTVGWGECLGPAGPNAAVVKAYTPRLLGRDPRDTEVIWLELYNLLRDQGQRGLTVTALSGIDIALWDIKGKHHGTSVSRLLGGRFREDVKAYATGSFRKDGVDPVSDIDAETAAYVAQGFHAVKIKIGFDVEEDIAVIRAVREAIGPNIRLMIDANHGYDALEACTVGNAVAKYGVDWFEEPVIPEQLSAYRAVRAGQPIPVAGGETWHGRFGMREPLETRAVDIIQPDICGTGGFSEMRRIADMAAINGVRLVPHVWGTGVAIAAGLQFIAALPPDPPRRNGRPPILEFDRTHNPFRQAVLTKPLEHVNGIVAIPDGPGLGIEINRDALEQYRLKD</sequence>
<dbReference type="InterPro" id="IPR013341">
    <property type="entry name" value="Mandelate_racemase_N_dom"/>
</dbReference>
<evidence type="ECO:0000313" key="5">
    <source>
        <dbReference type="EMBL" id="MBB4567100.1"/>
    </source>
</evidence>
<dbReference type="Proteomes" id="UP000543836">
    <property type="component" value="Unassembled WGS sequence"/>
</dbReference>
<dbReference type="SMART" id="SM00922">
    <property type="entry name" value="MR_MLE"/>
    <property type="match status" value="1"/>
</dbReference>
<dbReference type="GO" id="GO:0016052">
    <property type="term" value="P:carbohydrate catabolic process"/>
    <property type="evidence" value="ECO:0007669"/>
    <property type="project" value="TreeGrafter"/>
</dbReference>
<keyword evidence="2" id="KW-0479">Metal-binding</keyword>
<evidence type="ECO:0000259" key="4">
    <source>
        <dbReference type="SMART" id="SM00922"/>
    </source>
</evidence>
<proteinExistence type="predicted"/>
<dbReference type="InterPro" id="IPR029065">
    <property type="entry name" value="Enolase_C-like"/>
</dbReference>
<dbReference type="SUPFAM" id="SSF54826">
    <property type="entry name" value="Enolase N-terminal domain-like"/>
    <property type="match status" value="1"/>
</dbReference>
<dbReference type="EMBL" id="JACIIG010000002">
    <property type="protein sequence ID" value="MBB4567100.1"/>
    <property type="molecule type" value="Genomic_DNA"/>
</dbReference>
<dbReference type="CDD" id="cd03316">
    <property type="entry name" value="MR_like"/>
    <property type="match status" value="1"/>
</dbReference>
<evidence type="ECO:0000256" key="1">
    <source>
        <dbReference type="ARBA" id="ARBA00001946"/>
    </source>
</evidence>
<organism evidence="5 6">
    <name type="scientific">Rhizobium leucaenae</name>
    <dbReference type="NCBI Taxonomy" id="29450"/>
    <lineage>
        <taxon>Bacteria</taxon>
        <taxon>Pseudomonadati</taxon>
        <taxon>Pseudomonadota</taxon>
        <taxon>Alphaproteobacteria</taxon>
        <taxon>Hyphomicrobiales</taxon>
        <taxon>Rhizobiaceae</taxon>
        <taxon>Rhizobium/Agrobacterium group</taxon>
        <taxon>Rhizobium</taxon>
    </lineage>
</organism>
<dbReference type="PROSITE" id="PS00908">
    <property type="entry name" value="MR_MLE_1"/>
    <property type="match status" value="1"/>
</dbReference>
<evidence type="ECO:0000256" key="3">
    <source>
        <dbReference type="ARBA" id="ARBA00022842"/>
    </source>
</evidence>
<dbReference type="InterPro" id="IPR018110">
    <property type="entry name" value="Mandel_Rmase/mucon_lact_enz_CS"/>
</dbReference>
<reference evidence="5 6" key="1">
    <citation type="submission" date="2020-08" db="EMBL/GenBank/DDBJ databases">
        <title>Genomic Encyclopedia of Type Strains, Phase IV (KMG-V): Genome sequencing to study the core and pangenomes of soil and plant-associated prokaryotes.</title>
        <authorList>
            <person name="Whitman W."/>
        </authorList>
    </citation>
    <scope>NUCLEOTIDE SEQUENCE [LARGE SCALE GENOMIC DNA]</scope>
    <source>
        <strain evidence="5 6">SEMIA 492</strain>
    </source>
</reference>
<dbReference type="GO" id="GO:0009063">
    <property type="term" value="P:amino acid catabolic process"/>
    <property type="evidence" value="ECO:0007669"/>
    <property type="project" value="InterPro"/>
</dbReference>
<evidence type="ECO:0000256" key="2">
    <source>
        <dbReference type="ARBA" id="ARBA00022723"/>
    </source>
</evidence>
<comment type="cofactor">
    <cofactor evidence="1">
        <name>Mg(2+)</name>
        <dbReference type="ChEBI" id="CHEBI:18420"/>
    </cofactor>
</comment>
<evidence type="ECO:0000313" key="6">
    <source>
        <dbReference type="Proteomes" id="UP000543836"/>
    </source>
</evidence>
<dbReference type="AlphaFoldDB" id="A0A7W6ZRW3"/>
<name>A0A7W6ZRW3_9HYPH</name>
<dbReference type="SFLD" id="SFLDG00179">
    <property type="entry name" value="mandelate_racemase"/>
    <property type="match status" value="1"/>
</dbReference>